<proteinExistence type="predicted"/>
<dbReference type="EMBL" id="VGJX01000285">
    <property type="protein sequence ID" value="MBM3274661.1"/>
    <property type="molecule type" value="Genomic_DNA"/>
</dbReference>
<evidence type="ECO:0000313" key="1">
    <source>
        <dbReference type="EMBL" id="MBM3274661.1"/>
    </source>
</evidence>
<dbReference type="AlphaFoldDB" id="A0A937X274"/>
<gene>
    <name evidence="1" type="ORF">FJZ00_05890</name>
</gene>
<protein>
    <recommendedName>
        <fullName evidence="3">Antitoxin</fullName>
    </recommendedName>
</protein>
<dbReference type="Proteomes" id="UP000703893">
    <property type="component" value="Unassembled WGS sequence"/>
</dbReference>
<name>A0A937X274_9BACT</name>
<sequence>MAVMCGCAGLFQETVRQLGTKSISLKMPVADLEQARRIAERKGLPYQTLLKSLIHEGLQRLDREAY</sequence>
<evidence type="ECO:0008006" key="3">
    <source>
        <dbReference type="Google" id="ProtNLM"/>
    </source>
</evidence>
<accession>A0A937X274</accession>
<reference evidence="1 2" key="1">
    <citation type="submission" date="2019-03" db="EMBL/GenBank/DDBJ databases">
        <title>Lake Tanganyika Metagenome-Assembled Genomes (MAGs).</title>
        <authorList>
            <person name="Tran P."/>
        </authorList>
    </citation>
    <scope>NUCLEOTIDE SEQUENCE [LARGE SCALE GENOMIC DNA]</scope>
    <source>
        <strain evidence="1">K_DeepCast_65m_m2_236</strain>
    </source>
</reference>
<organism evidence="1 2">
    <name type="scientific">Candidatus Tanganyikabacteria bacterium</name>
    <dbReference type="NCBI Taxonomy" id="2961651"/>
    <lineage>
        <taxon>Bacteria</taxon>
        <taxon>Bacillati</taxon>
        <taxon>Candidatus Sericytochromatia</taxon>
        <taxon>Candidatus Tanganyikabacteria</taxon>
    </lineage>
</organism>
<evidence type="ECO:0000313" key="2">
    <source>
        <dbReference type="Proteomes" id="UP000703893"/>
    </source>
</evidence>
<comment type="caution">
    <text evidence="1">The sequence shown here is derived from an EMBL/GenBank/DDBJ whole genome shotgun (WGS) entry which is preliminary data.</text>
</comment>